<comment type="caution">
    <text evidence="4">The sequence shown here is derived from an EMBL/GenBank/DDBJ whole genome shotgun (WGS) entry which is preliminary data.</text>
</comment>
<feature type="region of interest" description="Disordered" evidence="2">
    <location>
        <begin position="1"/>
        <end position="54"/>
    </location>
</feature>
<feature type="coiled-coil region" evidence="1">
    <location>
        <begin position="91"/>
        <end position="118"/>
    </location>
</feature>
<keyword evidence="3" id="KW-0472">Membrane</keyword>
<feature type="compositionally biased region" description="Polar residues" evidence="2">
    <location>
        <begin position="216"/>
        <end position="226"/>
    </location>
</feature>
<organism evidence="4 5">
    <name type="scientific">Nocardia terrae</name>
    <dbReference type="NCBI Taxonomy" id="2675851"/>
    <lineage>
        <taxon>Bacteria</taxon>
        <taxon>Bacillati</taxon>
        <taxon>Actinomycetota</taxon>
        <taxon>Actinomycetes</taxon>
        <taxon>Mycobacteriales</taxon>
        <taxon>Nocardiaceae</taxon>
        <taxon>Nocardia</taxon>
    </lineage>
</organism>
<evidence type="ECO:0008006" key="6">
    <source>
        <dbReference type="Google" id="ProtNLM"/>
    </source>
</evidence>
<feature type="compositionally biased region" description="Pro residues" evidence="2">
    <location>
        <begin position="160"/>
        <end position="178"/>
    </location>
</feature>
<keyword evidence="3" id="KW-1133">Transmembrane helix</keyword>
<feature type="transmembrane region" description="Helical" evidence="3">
    <location>
        <begin position="60"/>
        <end position="80"/>
    </location>
</feature>
<evidence type="ECO:0000256" key="1">
    <source>
        <dbReference type="SAM" id="Coils"/>
    </source>
</evidence>
<keyword evidence="3" id="KW-0812">Transmembrane</keyword>
<feature type="region of interest" description="Disordered" evidence="2">
    <location>
        <begin position="151"/>
        <end position="226"/>
    </location>
</feature>
<reference evidence="4 5" key="1">
    <citation type="submission" date="2019-12" db="EMBL/GenBank/DDBJ databases">
        <title>Nocardia sp. nov. ET3-3 isolated from soil.</title>
        <authorList>
            <person name="Kanchanasin P."/>
            <person name="Tanasupawat S."/>
            <person name="Yuki M."/>
            <person name="Kudo T."/>
        </authorList>
    </citation>
    <scope>NUCLEOTIDE SEQUENCE [LARGE SCALE GENOMIC DNA]</scope>
    <source>
        <strain evidence="4 5">ET3-3</strain>
    </source>
</reference>
<proteinExistence type="predicted"/>
<dbReference type="RefSeq" id="WP_157391748.1">
    <property type="nucleotide sequence ID" value="NZ_WRPP01000008.1"/>
</dbReference>
<feature type="compositionally biased region" description="Low complexity" evidence="2">
    <location>
        <begin position="1"/>
        <end position="10"/>
    </location>
</feature>
<keyword evidence="1" id="KW-0175">Coiled coil</keyword>
<evidence type="ECO:0000256" key="2">
    <source>
        <dbReference type="SAM" id="MobiDB-lite"/>
    </source>
</evidence>
<dbReference type="EMBL" id="WRPP01000008">
    <property type="protein sequence ID" value="MVU82152.1"/>
    <property type="molecule type" value="Genomic_DNA"/>
</dbReference>
<dbReference type="AlphaFoldDB" id="A0A7K1V6P5"/>
<gene>
    <name evidence="4" type="ORF">GPX89_33550</name>
</gene>
<protein>
    <recommendedName>
        <fullName evidence="6">Cell division protein FtsL</fullName>
    </recommendedName>
</protein>
<name>A0A7K1V6P5_9NOCA</name>
<keyword evidence="5" id="KW-1185">Reference proteome</keyword>
<accession>A0A7K1V6P5</accession>
<evidence type="ECO:0000313" key="5">
    <source>
        <dbReference type="Proteomes" id="UP000466794"/>
    </source>
</evidence>
<evidence type="ECO:0000256" key="3">
    <source>
        <dbReference type="SAM" id="Phobius"/>
    </source>
</evidence>
<evidence type="ECO:0000313" key="4">
    <source>
        <dbReference type="EMBL" id="MVU82152.1"/>
    </source>
</evidence>
<dbReference type="Proteomes" id="UP000466794">
    <property type="component" value="Unassembled WGS sequence"/>
</dbReference>
<sequence length="226" mass="23521">MTIQKQAAGRGARRVQAAERVKSGAAQRAYAKRRNREGGGAEVPGMRRGRRSDSISRGRMSFVATIIALLGCGLALTLLLTTRATEDSYQLGDQRRANQKLSDERDALQREVAAADSAPELAQRAAELGMIPAKDPARLLIGPDGQVIVVGNPQPAQGAPAPPLNTTPSAPVQPPKPGQPQADRVVPVTTTPAPPAVPTTTAANPAPAAPIPTPQNPQVQANGAPR</sequence>